<dbReference type="PROSITE" id="PS51847">
    <property type="entry name" value="SMP"/>
    <property type="match status" value="1"/>
</dbReference>
<dbReference type="PANTHER" id="PTHR13466:SF0">
    <property type="entry name" value="SMP-LTD DOMAIN-CONTAINING PROTEIN"/>
    <property type="match status" value="1"/>
</dbReference>
<dbReference type="SUPFAM" id="SSF50729">
    <property type="entry name" value="PH domain-like"/>
    <property type="match status" value="1"/>
</dbReference>
<reference evidence="12" key="2">
    <citation type="submission" date="2025-08" db="UniProtKB">
        <authorList>
            <consortium name="RefSeq"/>
        </authorList>
    </citation>
    <scope>IDENTIFICATION</scope>
    <source>
        <tissue evidence="12">Leaf</tissue>
    </source>
</reference>
<evidence type="ECO:0000256" key="3">
    <source>
        <dbReference type="ARBA" id="ARBA00022692"/>
    </source>
</evidence>
<keyword evidence="5" id="KW-1133">Transmembrane helix</keyword>
<dbReference type="GO" id="GO:0006869">
    <property type="term" value="P:lipid transport"/>
    <property type="evidence" value="ECO:0007669"/>
    <property type="project" value="UniProtKB-KW"/>
</dbReference>
<feature type="compositionally biased region" description="Basic and acidic residues" evidence="9">
    <location>
        <begin position="637"/>
        <end position="663"/>
    </location>
</feature>
<evidence type="ECO:0000256" key="4">
    <source>
        <dbReference type="ARBA" id="ARBA00022824"/>
    </source>
</evidence>
<keyword evidence="11" id="KW-1185">Reference proteome</keyword>
<evidence type="ECO:0000256" key="7">
    <source>
        <dbReference type="ARBA" id="ARBA00023121"/>
    </source>
</evidence>
<keyword evidence="3" id="KW-0812">Transmembrane</keyword>
<dbReference type="InterPro" id="IPR031468">
    <property type="entry name" value="SMP_LBD"/>
</dbReference>
<feature type="region of interest" description="Disordered" evidence="9">
    <location>
        <begin position="297"/>
        <end position="321"/>
    </location>
</feature>
<evidence type="ECO:0000313" key="12">
    <source>
        <dbReference type="RefSeq" id="XP_020112942.1"/>
    </source>
</evidence>
<keyword evidence="6" id="KW-0445">Lipid transport</keyword>
<accession>A0A6P5GYR5</accession>
<evidence type="ECO:0000256" key="8">
    <source>
        <dbReference type="ARBA" id="ARBA00023136"/>
    </source>
</evidence>
<evidence type="ECO:0000256" key="6">
    <source>
        <dbReference type="ARBA" id="ARBA00023055"/>
    </source>
</evidence>
<dbReference type="InterPro" id="IPR057080">
    <property type="entry name" value="PH_SMPa"/>
</dbReference>
<feature type="compositionally biased region" description="Basic and acidic residues" evidence="9">
    <location>
        <begin position="747"/>
        <end position="783"/>
    </location>
</feature>
<keyword evidence="4" id="KW-0256">Endoplasmic reticulum</keyword>
<feature type="region of interest" description="Disordered" evidence="9">
    <location>
        <begin position="729"/>
        <end position="783"/>
    </location>
</feature>
<feature type="region of interest" description="Disordered" evidence="9">
    <location>
        <begin position="630"/>
        <end position="663"/>
    </location>
</feature>
<evidence type="ECO:0000256" key="9">
    <source>
        <dbReference type="SAM" id="MobiDB-lite"/>
    </source>
</evidence>
<protein>
    <submittedName>
        <fullName evidence="12">Testis-expressed sequence 2 protein</fullName>
    </submittedName>
</protein>
<dbReference type="GeneID" id="109727293"/>
<keyword evidence="7" id="KW-0446">Lipid-binding</keyword>
<comment type="subcellular location">
    <subcellularLocation>
        <location evidence="1">Endoplasmic reticulum membrane</location>
    </subcellularLocation>
</comment>
<name>A0A6P5GYR5_ANACO</name>
<dbReference type="GO" id="GO:0005789">
    <property type="term" value="C:endoplasmic reticulum membrane"/>
    <property type="evidence" value="ECO:0007669"/>
    <property type="project" value="UniProtKB-SubCell"/>
</dbReference>
<dbReference type="Proteomes" id="UP000515123">
    <property type="component" value="Linkage group 22"/>
</dbReference>
<sequence length="783" mass="87979">MIVSFSLGFLLGFLTLLAAEGLALLWVLDRLRRSKAGSAAAEPREGRDLQGERPITYPVNKQGFVWVLEPEKVLKISTDGLPVGVSKEPKKKNIVEVCPVKKYAKINDHSLILIDTDGSTTIDLLDCTVVAVSASNLSSRKWAKRYPIRLESKESKLYNGSKTCYLYMDTSWEKESWCKALRLASCPDRDKLLWYMQLSEEFHNYLDLLNAEYPFFLKPSVFFGEDADKTSQKTTGSSKVRLFLKKLAKKASTKAGLESKITTDSSARGERKIVEKLRGVSSTDAFIKSSQEEKSSINSLQDLVQPSSPTSSLGSKGQPHVSSDGAFDDKFVGDEGTLCWNLLFSRLFFDAKRSDEINNAIKARFQRTLSNMRTPAYIGEVTCTGFDIGNLPPYIHKMKILPMDLNEVWAVELEFEYSGGIILDIVTRLEVREPELQKDMIEKSFETDSSGAVASDLLEGIEHYGNQFKSSGDLAAQIENKNEVDGLRQSKSLGWTSSYMSRWKGILHSFAEQVSQVPLSLAIKVTSVRGTLRLHIKPPPSDQLWYGFTSMPEIDWNLESSVGDRKITSSHIALLISNKFKAALRESLVLPNCESICIPWMLAEKDDWVPRKIAPFIFINQEPVDMRGLNASTSQSEESKLKVENSKEDKTGPTHSSGKKDDTLKTVVDVQQIPKEFPAESSDSRSSLAGINEELRIPLLGMNSLQESNCETGEDFPVNSSREIVAVEEQSSLEEDTRPKRTGRRARMMDFGKRMGDKLEEKRRHIEEKSRHIVEKMRENTRT</sequence>
<dbReference type="Pfam" id="PF23065">
    <property type="entry name" value="PH_SMPa"/>
    <property type="match status" value="1"/>
</dbReference>
<evidence type="ECO:0000259" key="10">
    <source>
        <dbReference type="PROSITE" id="PS51847"/>
    </source>
</evidence>
<gene>
    <name evidence="12" type="primary">LOC109727293</name>
</gene>
<dbReference type="OrthoDB" id="26740at2759"/>
<keyword evidence="8" id="KW-0472">Membrane</keyword>
<dbReference type="GO" id="GO:0008289">
    <property type="term" value="F:lipid binding"/>
    <property type="evidence" value="ECO:0007669"/>
    <property type="project" value="UniProtKB-KW"/>
</dbReference>
<evidence type="ECO:0000313" key="11">
    <source>
        <dbReference type="Proteomes" id="UP000515123"/>
    </source>
</evidence>
<evidence type="ECO:0000256" key="2">
    <source>
        <dbReference type="ARBA" id="ARBA00022448"/>
    </source>
</evidence>
<keyword evidence="2" id="KW-0813">Transport</keyword>
<evidence type="ECO:0000256" key="5">
    <source>
        <dbReference type="ARBA" id="ARBA00022989"/>
    </source>
</evidence>
<dbReference type="PANTHER" id="PTHR13466">
    <property type="entry name" value="TEX2 PROTEIN-RELATED"/>
    <property type="match status" value="1"/>
</dbReference>
<proteinExistence type="predicted"/>
<reference evidence="11" key="1">
    <citation type="journal article" date="2015" name="Nat. Genet.">
        <title>The pineapple genome and the evolution of CAM photosynthesis.</title>
        <authorList>
            <person name="Ming R."/>
            <person name="VanBuren R."/>
            <person name="Wai C.M."/>
            <person name="Tang H."/>
            <person name="Schatz M.C."/>
            <person name="Bowers J.E."/>
            <person name="Lyons E."/>
            <person name="Wang M.L."/>
            <person name="Chen J."/>
            <person name="Biggers E."/>
            <person name="Zhang J."/>
            <person name="Huang L."/>
            <person name="Zhang L."/>
            <person name="Miao W."/>
            <person name="Zhang J."/>
            <person name="Ye Z."/>
            <person name="Miao C."/>
            <person name="Lin Z."/>
            <person name="Wang H."/>
            <person name="Zhou H."/>
            <person name="Yim W.C."/>
            <person name="Priest H.D."/>
            <person name="Zheng C."/>
            <person name="Woodhouse M."/>
            <person name="Edger P.P."/>
            <person name="Guyot R."/>
            <person name="Guo H.B."/>
            <person name="Guo H."/>
            <person name="Zheng G."/>
            <person name="Singh R."/>
            <person name="Sharma A."/>
            <person name="Min X."/>
            <person name="Zheng Y."/>
            <person name="Lee H."/>
            <person name="Gurtowski J."/>
            <person name="Sedlazeck F.J."/>
            <person name="Harkess A."/>
            <person name="McKain M.R."/>
            <person name="Liao Z."/>
            <person name="Fang J."/>
            <person name="Liu J."/>
            <person name="Zhang X."/>
            <person name="Zhang Q."/>
            <person name="Hu W."/>
            <person name="Qin Y."/>
            <person name="Wang K."/>
            <person name="Chen L.Y."/>
            <person name="Shirley N."/>
            <person name="Lin Y.R."/>
            <person name="Liu L.Y."/>
            <person name="Hernandez A.G."/>
            <person name="Wright C.L."/>
            <person name="Bulone V."/>
            <person name="Tuskan G.A."/>
            <person name="Heath K."/>
            <person name="Zee F."/>
            <person name="Moore P.H."/>
            <person name="Sunkar R."/>
            <person name="Leebens-Mack J.H."/>
            <person name="Mockler T."/>
            <person name="Bennetzen J.L."/>
            <person name="Freeling M."/>
            <person name="Sankoff D."/>
            <person name="Paterson A.H."/>
            <person name="Zhu X."/>
            <person name="Yang X."/>
            <person name="Smith J.A."/>
            <person name="Cushman J.C."/>
            <person name="Paull R.E."/>
            <person name="Yu Q."/>
        </authorList>
    </citation>
    <scope>NUCLEOTIDE SEQUENCE [LARGE SCALE GENOMIC DNA]</scope>
    <source>
        <strain evidence="11">cv. F153</strain>
    </source>
</reference>
<feature type="compositionally biased region" description="Polar residues" evidence="9">
    <location>
        <begin position="297"/>
        <end position="315"/>
    </location>
</feature>
<dbReference type="AlphaFoldDB" id="A0A6P5GYR5"/>
<evidence type="ECO:0000256" key="1">
    <source>
        <dbReference type="ARBA" id="ARBA00004586"/>
    </source>
</evidence>
<feature type="domain" description="SMP-LTD" evidence="10">
    <location>
        <begin position="334"/>
        <end position="599"/>
    </location>
</feature>
<dbReference type="CDD" id="cd21675">
    <property type="entry name" value="SMP_TEX2"/>
    <property type="match status" value="1"/>
</dbReference>
<dbReference type="RefSeq" id="XP_020112942.1">
    <property type="nucleotide sequence ID" value="XM_020257353.1"/>
</dbReference>
<organism evidence="11 12">
    <name type="scientific">Ananas comosus</name>
    <name type="common">Pineapple</name>
    <name type="synonym">Ananas ananas</name>
    <dbReference type="NCBI Taxonomy" id="4615"/>
    <lineage>
        <taxon>Eukaryota</taxon>
        <taxon>Viridiplantae</taxon>
        <taxon>Streptophyta</taxon>
        <taxon>Embryophyta</taxon>
        <taxon>Tracheophyta</taxon>
        <taxon>Spermatophyta</taxon>
        <taxon>Magnoliopsida</taxon>
        <taxon>Liliopsida</taxon>
        <taxon>Poales</taxon>
        <taxon>Bromeliaceae</taxon>
        <taxon>Bromelioideae</taxon>
        <taxon>Ananas</taxon>
    </lineage>
</organism>